<dbReference type="InterPro" id="IPR047647">
    <property type="entry name" value="ISAs1_transpos"/>
</dbReference>
<dbReference type="Proteomes" id="UP001200604">
    <property type="component" value="Unassembled WGS sequence"/>
</dbReference>
<evidence type="ECO:0000313" key="4">
    <source>
        <dbReference type="Proteomes" id="UP001200604"/>
    </source>
</evidence>
<dbReference type="EMBL" id="JAKJKU010000055">
    <property type="protein sequence ID" value="MCF6774920.1"/>
    <property type="molecule type" value="Genomic_DNA"/>
</dbReference>
<organism evidence="3 4">
    <name type="scientific">Corynebacterium parakroppenstedtii</name>
    <dbReference type="NCBI Taxonomy" id="2828363"/>
    <lineage>
        <taxon>Bacteria</taxon>
        <taxon>Bacillati</taxon>
        <taxon>Actinomycetota</taxon>
        <taxon>Actinomycetes</taxon>
        <taxon>Mycobacteriales</taxon>
        <taxon>Corynebacteriaceae</taxon>
        <taxon>Corynebacterium</taxon>
    </lineage>
</organism>
<comment type="caution">
    <text evidence="3">The sequence shown here is derived from an EMBL/GenBank/DDBJ whole genome shotgun (WGS) entry which is preliminary data.</text>
</comment>
<dbReference type="InterPro" id="IPR032806">
    <property type="entry name" value="YbfD_N"/>
</dbReference>
<reference evidence="3 4" key="1">
    <citation type="submission" date="2022-01" db="EMBL/GenBank/DDBJ databases">
        <title>Identification and Characterization of Corynebacterium sp.</title>
        <authorList>
            <person name="Luo Q."/>
            <person name="Qu P."/>
            <person name="Chen Q."/>
        </authorList>
    </citation>
    <scope>NUCLEOTIDE SEQUENCE [LARGE SCALE GENOMIC DNA]</scope>
    <source>
        <strain evidence="3 4">MC-12</strain>
    </source>
</reference>
<accession>A0ABS9HPC1</accession>
<keyword evidence="4" id="KW-1185">Reference proteome</keyword>
<name>A0ABS9HPC1_9CORY</name>
<dbReference type="PANTHER" id="PTHR30298">
    <property type="entry name" value="H REPEAT-ASSOCIATED PREDICTED TRANSPOSASE"/>
    <property type="match status" value="1"/>
</dbReference>
<evidence type="ECO:0000313" key="3">
    <source>
        <dbReference type="EMBL" id="MCF6774920.1"/>
    </source>
</evidence>
<dbReference type="PANTHER" id="PTHR30298:SF0">
    <property type="entry name" value="PROTEIN YBFL-RELATED"/>
    <property type="match status" value="1"/>
</dbReference>
<proteinExistence type="predicted"/>
<feature type="non-terminal residue" evidence="3">
    <location>
        <position position="1"/>
    </location>
</feature>
<evidence type="ECO:0000259" key="1">
    <source>
        <dbReference type="Pfam" id="PF01609"/>
    </source>
</evidence>
<evidence type="ECO:0000259" key="2">
    <source>
        <dbReference type="Pfam" id="PF13808"/>
    </source>
</evidence>
<feature type="non-terminal residue" evidence="3">
    <location>
        <position position="258"/>
    </location>
</feature>
<sequence length="258" mass="29080">VTFCGTIAGCDSWEDLELFGKTKLDYLKRYLNFEYGAPSDDTLRRFFRALDPESFESCFMKWIESLQLDLAGKVVAIDGKTSRCSFDKNSRPMHMVSAFVSELGLSLGQVKTAEKSNEITAIPELLELLDIAGAIVTIDAMGCQSKITDKIIDKEADYLMSLKGNQGTLNDDVRLAFEQKTKSISYSSFEDVDKGHGRIETRCCTVTNDIDWLKERHPQWKNLNSIVEIESHRDIGGEVSTEKRYYISSLTTTPEVLL</sequence>
<feature type="domain" description="H repeat-associated protein N-terminal" evidence="2">
    <location>
        <begin position="2"/>
        <end position="63"/>
    </location>
</feature>
<gene>
    <name evidence="3" type="ORF">L3H44_11050</name>
</gene>
<dbReference type="InterPro" id="IPR051698">
    <property type="entry name" value="Transposase_11-like"/>
</dbReference>
<dbReference type="NCBIfam" id="NF033564">
    <property type="entry name" value="transpos_ISAs1"/>
    <property type="match status" value="1"/>
</dbReference>
<dbReference type="InterPro" id="IPR002559">
    <property type="entry name" value="Transposase_11"/>
</dbReference>
<protein>
    <submittedName>
        <fullName evidence="3">ISAs1 family transposase</fullName>
    </submittedName>
</protein>
<dbReference type="Pfam" id="PF13808">
    <property type="entry name" value="DDE_Tnp_1_assoc"/>
    <property type="match status" value="1"/>
</dbReference>
<dbReference type="RefSeq" id="WP_236881272.1">
    <property type="nucleotide sequence ID" value="NZ_JAKJKU010000055.1"/>
</dbReference>
<dbReference type="Pfam" id="PF01609">
    <property type="entry name" value="DDE_Tnp_1"/>
    <property type="match status" value="1"/>
</dbReference>
<feature type="domain" description="Transposase IS4-like" evidence="1">
    <location>
        <begin position="73"/>
        <end position="244"/>
    </location>
</feature>